<dbReference type="PANTHER" id="PTHR30055:SF234">
    <property type="entry name" value="HTH-TYPE TRANSCRIPTIONAL REGULATOR BETI"/>
    <property type="match status" value="1"/>
</dbReference>
<evidence type="ECO:0000256" key="1">
    <source>
        <dbReference type="ARBA" id="ARBA00023015"/>
    </source>
</evidence>
<keyword evidence="2 4" id="KW-0238">DNA-binding</keyword>
<feature type="domain" description="HTH tetR-type" evidence="5">
    <location>
        <begin position="9"/>
        <end position="69"/>
    </location>
</feature>
<keyword evidence="1" id="KW-0805">Transcription regulation</keyword>
<organism evidence="6 7">
    <name type="scientific">Salininema proteolyticum</name>
    <dbReference type="NCBI Taxonomy" id="1607685"/>
    <lineage>
        <taxon>Bacteria</taxon>
        <taxon>Bacillati</taxon>
        <taxon>Actinomycetota</taxon>
        <taxon>Actinomycetes</taxon>
        <taxon>Glycomycetales</taxon>
        <taxon>Glycomycetaceae</taxon>
        <taxon>Salininema</taxon>
    </lineage>
</organism>
<comment type="caution">
    <text evidence="6">The sequence shown here is derived from an EMBL/GenBank/DDBJ whole genome shotgun (WGS) entry which is preliminary data.</text>
</comment>
<dbReference type="Gene3D" id="1.10.357.10">
    <property type="entry name" value="Tetracycline Repressor, domain 2"/>
    <property type="match status" value="1"/>
</dbReference>
<dbReference type="InterPro" id="IPR050109">
    <property type="entry name" value="HTH-type_TetR-like_transc_reg"/>
</dbReference>
<dbReference type="Proteomes" id="UP001595823">
    <property type="component" value="Unassembled WGS sequence"/>
</dbReference>
<dbReference type="Pfam" id="PF00440">
    <property type="entry name" value="TetR_N"/>
    <property type="match status" value="1"/>
</dbReference>
<evidence type="ECO:0000259" key="5">
    <source>
        <dbReference type="PROSITE" id="PS50977"/>
    </source>
</evidence>
<dbReference type="InterPro" id="IPR001647">
    <property type="entry name" value="HTH_TetR"/>
</dbReference>
<feature type="DNA-binding region" description="H-T-H motif" evidence="4">
    <location>
        <begin position="32"/>
        <end position="51"/>
    </location>
</feature>
<gene>
    <name evidence="6" type="ORF">ACFPET_03890</name>
</gene>
<reference evidence="7" key="1">
    <citation type="journal article" date="2019" name="Int. J. Syst. Evol. Microbiol.">
        <title>The Global Catalogue of Microorganisms (GCM) 10K type strain sequencing project: providing services to taxonomists for standard genome sequencing and annotation.</title>
        <authorList>
            <consortium name="The Broad Institute Genomics Platform"/>
            <consortium name="The Broad Institute Genome Sequencing Center for Infectious Disease"/>
            <person name="Wu L."/>
            <person name="Ma J."/>
        </authorList>
    </citation>
    <scope>NUCLEOTIDE SEQUENCE [LARGE SCALE GENOMIC DNA]</scope>
    <source>
        <strain evidence="7">IBRC-M 10908</strain>
    </source>
</reference>
<evidence type="ECO:0000256" key="2">
    <source>
        <dbReference type="ARBA" id="ARBA00023125"/>
    </source>
</evidence>
<keyword evidence="3" id="KW-0804">Transcription</keyword>
<dbReference type="InterPro" id="IPR009057">
    <property type="entry name" value="Homeodomain-like_sf"/>
</dbReference>
<dbReference type="EMBL" id="JBHSDK010000004">
    <property type="protein sequence ID" value="MFC4334335.1"/>
    <property type="molecule type" value="Genomic_DNA"/>
</dbReference>
<evidence type="ECO:0000313" key="6">
    <source>
        <dbReference type="EMBL" id="MFC4334335.1"/>
    </source>
</evidence>
<dbReference type="PANTHER" id="PTHR30055">
    <property type="entry name" value="HTH-TYPE TRANSCRIPTIONAL REGULATOR RUTR"/>
    <property type="match status" value="1"/>
</dbReference>
<protein>
    <submittedName>
        <fullName evidence="6">TetR/AcrR family transcriptional regulator</fullName>
    </submittedName>
</protein>
<sequence>MGMAQGGKRLKADDWARAALDALADGGIGGVSVEPLARRLGTSKGSFYWHFKNRDSLIQAAMELWEKVGTDEVIAELEDDKAASPRDKLRALLSRVLSFGMASRIETSLLASADHPLVGPVLERIGRKRIGYVAAQFEEMGMAGESARSKAVLMVSAYYGVSHVNRTTPGALPGDDEKKDEFVELALRSLLD</sequence>
<dbReference type="SUPFAM" id="SSF46689">
    <property type="entry name" value="Homeodomain-like"/>
    <property type="match status" value="1"/>
</dbReference>
<keyword evidence="7" id="KW-1185">Reference proteome</keyword>
<accession>A0ABV8TUD2</accession>
<evidence type="ECO:0000256" key="4">
    <source>
        <dbReference type="PROSITE-ProRule" id="PRU00335"/>
    </source>
</evidence>
<dbReference type="RefSeq" id="WP_380618075.1">
    <property type="nucleotide sequence ID" value="NZ_JBHSDK010000004.1"/>
</dbReference>
<proteinExistence type="predicted"/>
<name>A0ABV8TUD2_9ACTN</name>
<evidence type="ECO:0000256" key="3">
    <source>
        <dbReference type="ARBA" id="ARBA00023163"/>
    </source>
</evidence>
<evidence type="ECO:0000313" key="7">
    <source>
        <dbReference type="Proteomes" id="UP001595823"/>
    </source>
</evidence>
<dbReference type="PROSITE" id="PS50977">
    <property type="entry name" value="HTH_TETR_2"/>
    <property type="match status" value="1"/>
</dbReference>